<dbReference type="Gene3D" id="3.30.40.10">
    <property type="entry name" value="Zinc/RING finger domain, C3HC4 (zinc finger)"/>
    <property type="match status" value="1"/>
</dbReference>
<feature type="compositionally biased region" description="Acidic residues" evidence="5">
    <location>
        <begin position="140"/>
        <end position="153"/>
    </location>
</feature>
<protein>
    <recommendedName>
        <fullName evidence="6">RING-type domain-containing protein</fullName>
    </recommendedName>
</protein>
<dbReference type="EMBL" id="CAVMBE010000007">
    <property type="protein sequence ID" value="CAK3862835.1"/>
    <property type="molecule type" value="Genomic_DNA"/>
</dbReference>
<dbReference type="GO" id="GO:0033768">
    <property type="term" value="C:SUMO-targeted ubiquitin ligase complex"/>
    <property type="evidence" value="ECO:0007669"/>
    <property type="project" value="TreeGrafter"/>
</dbReference>
<feature type="domain" description="RING-type" evidence="6">
    <location>
        <begin position="263"/>
        <end position="309"/>
    </location>
</feature>
<feature type="compositionally biased region" description="Polar residues" evidence="5">
    <location>
        <begin position="91"/>
        <end position="100"/>
    </location>
</feature>
<dbReference type="SUPFAM" id="SSF57850">
    <property type="entry name" value="RING/U-box"/>
    <property type="match status" value="1"/>
</dbReference>
<comment type="caution">
    <text evidence="7">The sequence shown here is derived from an EMBL/GenBank/DDBJ whole genome shotgun (WGS) entry which is preliminary data.</text>
</comment>
<dbReference type="GO" id="GO:0032183">
    <property type="term" value="F:SUMO binding"/>
    <property type="evidence" value="ECO:0007669"/>
    <property type="project" value="TreeGrafter"/>
</dbReference>
<dbReference type="AlphaFoldDB" id="A0AAI8YTS1"/>
<feature type="region of interest" description="Disordered" evidence="5">
    <location>
        <begin position="46"/>
        <end position="216"/>
    </location>
</feature>
<dbReference type="GO" id="GO:0006511">
    <property type="term" value="P:ubiquitin-dependent protein catabolic process"/>
    <property type="evidence" value="ECO:0007669"/>
    <property type="project" value="TreeGrafter"/>
</dbReference>
<dbReference type="GO" id="GO:0140082">
    <property type="term" value="F:SUMO-ubiquitin ligase activity"/>
    <property type="evidence" value="ECO:0007669"/>
    <property type="project" value="TreeGrafter"/>
</dbReference>
<keyword evidence="1" id="KW-0479">Metal-binding</keyword>
<keyword evidence="3" id="KW-0862">Zinc</keyword>
<feature type="compositionally biased region" description="Polar residues" evidence="5">
    <location>
        <begin position="179"/>
        <end position="188"/>
    </location>
</feature>
<dbReference type="PANTHER" id="PTHR47094">
    <property type="entry name" value="ELFLESS, ISOFORM B"/>
    <property type="match status" value="1"/>
</dbReference>
<name>A0AAI8YTS1_9PEZI</name>
<dbReference type="GO" id="GO:0061630">
    <property type="term" value="F:ubiquitin protein ligase activity"/>
    <property type="evidence" value="ECO:0007669"/>
    <property type="project" value="InterPro"/>
</dbReference>
<dbReference type="SMART" id="SM00184">
    <property type="entry name" value="RING"/>
    <property type="match status" value="1"/>
</dbReference>
<dbReference type="InterPro" id="IPR017907">
    <property type="entry name" value="Znf_RING_CS"/>
</dbReference>
<dbReference type="InterPro" id="IPR013083">
    <property type="entry name" value="Znf_RING/FYVE/PHD"/>
</dbReference>
<gene>
    <name evidence="7" type="ORF">LECACI_7A001847</name>
</gene>
<evidence type="ECO:0000256" key="5">
    <source>
        <dbReference type="SAM" id="MobiDB-lite"/>
    </source>
</evidence>
<dbReference type="PROSITE" id="PS50089">
    <property type="entry name" value="ZF_RING_2"/>
    <property type="match status" value="1"/>
</dbReference>
<reference evidence="7" key="1">
    <citation type="submission" date="2023-11" db="EMBL/GenBank/DDBJ databases">
        <authorList>
            <person name="Alioto T."/>
            <person name="Alioto T."/>
            <person name="Gomez Garrido J."/>
        </authorList>
    </citation>
    <scope>NUCLEOTIDE SEQUENCE</scope>
</reference>
<evidence type="ECO:0000256" key="4">
    <source>
        <dbReference type="PROSITE-ProRule" id="PRU00175"/>
    </source>
</evidence>
<evidence type="ECO:0000259" key="6">
    <source>
        <dbReference type="PROSITE" id="PS50089"/>
    </source>
</evidence>
<dbReference type="Proteomes" id="UP001296104">
    <property type="component" value="Unassembled WGS sequence"/>
</dbReference>
<evidence type="ECO:0000256" key="2">
    <source>
        <dbReference type="ARBA" id="ARBA00022771"/>
    </source>
</evidence>
<dbReference type="PANTHER" id="PTHR47094:SF1">
    <property type="entry name" value="RING-TYPE E3 UBIQUITIN TRANSFERASE"/>
    <property type="match status" value="1"/>
</dbReference>
<sequence>MSAYDHDLEAADAEAEGMPWNAEDGAWDFDGLDDDDRNYLASHEFDAFNGPLSSVSNSPPPELEHTQAPPPSAVPDTTTNNFTRPAAPNITRRSLVNTLSAFRRPLTTGSQSPRRPEIRTTFEPQRPSPPRSPSSFASDEFADLVDTSSEDDSVPLSRTMPASTRRNSRRGAGMVDLTADNTSTSQAARGTKRKAEASSSAGGGPATKRRGSMKKQDVEEIDLAHDTPSGEEELLQQQRQDALKTQQAAMRDAGPQKIGKRQCIICLDNITNCTTTVCGHFYCHECLVSALNHAERSSDRGVGTCPHCRKPLPRTKKANSIVPIQFMKKAQFAKNQRKRTDITGYR</sequence>
<keyword evidence="8" id="KW-1185">Reference proteome</keyword>
<organism evidence="7 8">
    <name type="scientific">Lecanosticta acicola</name>
    <dbReference type="NCBI Taxonomy" id="111012"/>
    <lineage>
        <taxon>Eukaryota</taxon>
        <taxon>Fungi</taxon>
        <taxon>Dikarya</taxon>
        <taxon>Ascomycota</taxon>
        <taxon>Pezizomycotina</taxon>
        <taxon>Dothideomycetes</taxon>
        <taxon>Dothideomycetidae</taxon>
        <taxon>Mycosphaerellales</taxon>
        <taxon>Mycosphaerellaceae</taxon>
        <taxon>Lecanosticta</taxon>
    </lineage>
</organism>
<evidence type="ECO:0000256" key="1">
    <source>
        <dbReference type="ARBA" id="ARBA00022723"/>
    </source>
</evidence>
<dbReference type="Pfam" id="PF13920">
    <property type="entry name" value="zf-C3HC4_3"/>
    <property type="match status" value="1"/>
</dbReference>
<dbReference type="PROSITE" id="PS00518">
    <property type="entry name" value="ZF_RING_1"/>
    <property type="match status" value="1"/>
</dbReference>
<dbReference type="GO" id="GO:0008270">
    <property type="term" value="F:zinc ion binding"/>
    <property type="evidence" value="ECO:0007669"/>
    <property type="project" value="UniProtKB-KW"/>
</dbReference>
<evidence type="ECO:0000256" key="3">
    <source>
        <dbReference type="ARBA" id="ARBA00022833"/>
    </source>
</evidence>
<feature type="region of interest" description="Disordered" evidence="5">
    <location>
        <begin position="1"/>
        <end position="29"/>
    </location>
</feature>
<proteinExistence type="predicted"/>
<keyword evidence="2 4" id="KW-0863">Zinc-finger</keyword>
<dbReference type="InterPro" id="IPR001841">
    <property type="entry name" value="Znf_RING"/>
</dbReference>
<dbReference type="InterPro" id="IPR049627">
    <property type="entry name" value="SLX8"/>
</dbReference>
<evidence type="ECO:0000313" key="7">
    <source>
        <dbReference type="EMBL" id="CAK3862835.1"/>
    </source>
</evidence>
<evidence type="ECO:0000313" key="8">
    <source>
        <dbReference type="Proteomes" id="UP001296104"/>
    </source>
</evidence>
<accession>A0AAI8YTS1</accession>